<gene>
    <name evidence="3" type="ORF">A6A04_12850</name>
</gene>
<evidence type="ECO:0000313" key="3">
    <source>
        <dbReference type="EMBL" id="OAN54123.1"/>
    </source>
</evidence>
<dbReference type="STRING" id="1285242.A6A04_12850"/>
<dbReference type="Pfam" id="PF14358">
    <property type="entry name" value="DUF4405"/>
    <property type="match status" value="1"/>
</dbReference>
<reference evidence="3 4" key="1">
    <citation type="submission" date="2016-04" db="EMBL/GenBank/DDBJ databases">
        <title>Draft genome sequence of freshwater magnetotactic bacteria Magnetospirillum marisnigri SP-1 and Magnetospirillum moscoviense BB-1.</title>
        <authorList>
            <person name="Koziaeva V."/>
            <person name="Dziuba M.V."/>
            <person name="Ivanov T.M."/>
            <person name="Kuznetsov B."/>
            <person name="Grouzdev D.S."/>
        </authorList>
    </citation>
    <scope>NUCLEOTIDE SEQUENCE [LARGE SCALE GENOMIC DNA]</scope>
    <source>
        <strain evidence="3 4">SP-1</strain>
    </source>
</reference>
<sequence length="149" mass="15623">MGSFALIAVTGILMFFHLDSGLNKLAHEWLGWGLVAAVGLHAAANLGMFKRYFHQRAALAVMGACLLLLAASFVSPPGDKAKPSHILAVQALLDAPVTVAAQVAGTDAEDAVARLRAAGFNARAELSLRQMAGAGRDEQMKALGVLFKK</sequence>
<dbReference type="Proteomes" id="UP000078428">
    <property type="component" value="Unassembled WGS sequence"/>
</dbReference>
<evidence type="ECO:0000256" key="1">
    <source>
        <dbReference type="SAM" id="Phobius"/>
    </source>
</evidence>
<feature type="transmembrane region" description="Helical" evidence="1">
    <location>
        <begin position="30"/>
        <end position="49"/>
    </location>
</feature>
<name>A0A178MV07_9PROT</name>
<evidence type="ECO:0000259" key="2">
    <source>
        <dbReference type="Pfam" id="PF14358"/>
    </source>
</evidence>
<keyword evidence="1" id="KW-0472">Membrane</keyword>
<organism evidence="3 4">
    <name type="scientific">Paramagnetospirillum marisnigri</name>
    <dbReference type="NCBI Taxonomy" id="1285242"/>
    <lineage>
        <taxon>Bacteria</taxon>
        <taxon>Pseudomonadati</taxon>
        <taxon>Pseudomonadota</taxon>
        <taxon>Alphaproteobacteria</taxon>
        <taxon>Rhodospirillales</taxon>
        <taxon>Magnetospirillaceae</taxon>
        <taxon>Paramagnetospirillum</taxon>
    </lineage>
</organism>
<keyword evidence="4" id="KW-1185">Reference proteome</keyword>
<comment type="caution">
    <text evidence="3">The sequence shown here is derived from an EMBL/GenBank/DDBJ whole genome shotgun (WGS) entry which is preliminary data.</text>
</comment>
<accession>A0A178MV07</accession>
<feature type="transmembrane region" description="Helical" evidence="1">
    <location>
        <begin position="56"/>
        <end position="74"/>
    </location>
</feature>
<feature type="domain" description="Flavinylation-associated cytochrome" evidence="2">
    <location>
        <begin position="3"/>
        <end position="45"/>
    </location>
</feature>
<keyword evidence="1" id="KW-1133">Transmembrane helix</keyword>
<dbReference type="EMBL" id="LWQT01000037">
    <property type="protein sequence ID" value="OAN54123.1"/>
    <property type="molecule type" value="Genomic_DNA"/>
</dbReference>
<keyword evidence="1" id="KW-0812">Transmembrane</keyword>
<proteinExistence type="predicted"/>
<dbReference type="InterPro" id="IPR025517">
    <property type="entry name" value="DUF4405"/>
</dbReference>
<evidence type="ECO:0000313" key="4">
    <source>
        <dbReference type="Proteomes" id="UP000078428"/>
    </source>
</evidence>
<dbReference type="AlphaFoldDB" id="A0A178MV07"/>
<protein>
    <recommendedName>
        <fullName evidence="2">Flavinylation-associated cytochrome domain-containing protein</fullName>
    </recommendedName>
</protein>